<keyword evidence="6" id="KW-0732">Signal</keyword>
<dbReference type="PANTHER" id="PTHR42973">
    <property type="entry name" value="BINDING OXIDOREDUCTASE, PUTATIVE (AFU_ORTHOLOGUE AFUA_1G17690)-RELATED"/>
    <property type="match status" value="1"/>
</dbReference>
<dbReference type="PATRIC" id="fig|947033.5.peg.2658"/>
<dbReference type="GO" id="GO:0016491">
    <property type="term" value="F:oxidoreductase activity"/>
    <property type="evidence" value="ECO:0007669"/>
    <property type="project" value="UniProtKB-KW"/>
</dbReference>
<evidence type="ECO:0000313" key="8">
    <source>
        <dbReference type="EMBL" id="KTD69346.1"/>
    </source>
</evidence>
<dbReference type="InterPro" id="IPR050416">
    <property type="entry name" value="FAD-linked_Oxidoreductase"/>
</dbReference>
<keyword evidence="5" id="KW-0560">Oxidoreductase</keyword>
<comment type="caution">
    <text evidence="8">The sequence shown here is derived from an EMBL/GenBank/DDBJ whole genome shotgun (WGS) entry which is preliminary data.</text>
</comment>
<dbReference type="PANTHER" id="PTHR42973:SF39">
    <property type="entry name" value="FAD-BINDING PCMH-TYPE DOMAIN-CONTAINING PROTEIN"/>
    <property type="match status" value="1"/>
</dbReference>
<dbReference type="InterPro" id="IPR006094">
    <property type="entry name" value="Oxid_FAD_bind_N"/>
</dbReference>
<dbReference type="RefSeq" id="WP_058511294.1">
    <property type="nucleotide sequence ID" value="NZ_DAIOMV010000005.1"/>
</dbReference>
<keyword evidence="3" id="KW-0285">Flavoprotein</keyword>
<comment type="cofactor">
    <cofactor evidence="1">
        <name>FAD</name>
        <dbReference type="ChEBI" id="CHEBI:57692"/>
    </cofactor>
</comment>
<organism evidence="8 9">
    <name type="scientific">Legionella steelei</name>
    <dbReference type="NCBI Taxonomy" id="947033"/>
    <lineage>
        <taxon>Bacteria</taxon>
        <taxon>Pseudomonadati</taxon>
        <taxon>Pseudomonadota</taxon>
        <taxon>Gammaproteobacteria</taxon>
        <taxon>Legionellales</taxon>
        <taxon>Legionellaceae</taxon>
        <taxon>Legionella</taxon>
    </lineage>
</organism>
<dbReference type="EMBL" id="LNYY01000019">
    <property type="protein sequence ID" value="KTD69346.1"/>
    <property type="molecule type" value="Genomic_DNA"/>
</dbReference>
<feature type="signal peptide" evidence="6">
    <location>
        <begin position="1"/>
        <end position="18"/>
    </location>
</feature>
<feature type="chain" id="PRO_5006918765" evidence="6">
    <location>
        <begin position="19"/>
        <end position="576"/>
    </location>
</feature>
<reference evidence="8 9" key="1">
    <citation type="submission" date="2015-11" db="EMBL/GenBank/DDBJ databases">
        <title>Genomic analysis of 38 Legionella species identifies large and diverse effector repertoires.</title>
        <authorList>
            <person name="Burstein D."/>
            <person name="Amaro F."/>
            <person name="Zusman T."/>
            <person name="Lifshitz Z."/>
            <person name="Cohen O."/>
            <person name="Gilbert J.A."/>
            <person name="Pupko T."/>
            <person name="Shuman H.A."/>
            <person name="Segal G."/>
        </authorList>
    </citation>
    <scope>NUCLEOTIDE SEQUENCE [LARGE SCALE GENOMIC DNA]</scope>
    <source>
        <strain evidence="8 9">IMVS3376</strain>
    </source>
</reference>
<dbReference type="GO" id="GO:0071949">
    <property type="term" value="F:FAD binding"/>
    <property type="evidence" value="ECO:0007669"/>
    <property type="project" value="InterPro"/>
</dbReference>
<protein>
    <submittedName>
        <fullName evidence="8">FAD linked oxidase</fullName>
    </submittedName>
</protein>
<evidence type="ECO:0000256" key="3">
    <source>
        <dbReference type="ARBA" id="ARBA00022630"/>
    </source>
</evidence>
<dbReference type="Proteomes" id="UP000054926">
    <property type="component" value="Unassembled WGS sequence"/>
</dbReference>
<dbReference type="SUPFAM" id="SSF56176">
    <property type="entry name" value="FAD-binding/transporter-associated domain-like"/>
    <property type="match status" value="1"/>
</dbReference>
<keyword evidence="9" id="KW-1185">Reference proteome</keyword>
<comment type="similarity">
    <text evidence="2">Belongs to the oxygen-dependent FAD-linked oxidoreductase family.</text>
</comment>
<evidence type="ECO:0000256" key="5">
    <source>
        <dbReference type="ARBA" id="ARBA00023002"/>
    </source>
</evidence>
<dbReference type="OrthoDB" id="9775082at2"/>
<name>A0A0W0ZK54_9GAMM</name>
<feature type="domain" description="FAD-binding PCMH-type" evidence="7">
    <location>
        <begin position="96"/>
        <end position="281"/>
    </location>
</feature>
<dbReference type="PROSITE" id="PS51387">
    <property type="entry name" value="FAD_PCMH"/>
    <property type="match status" value="1"/>
</dbReference>
<evidence type="ECO:0000256" key="6">
    <source>
        <dbReference type="SAM" id="SignalP"/>
    </source>
</evidence>
<dbReference type="Gene3D" id="3.30.465.10">
    <property type="match status" value="2"/>
</dbReference>
<dbReference type="Pfam" id="PF08031">
    <property type="entry name" value="BBE"/>
    <property type="match status" value="1"/>
</dbReference>
<evidence type="ECO:0000256" key="4">
    <source>
        <dbReference type="ARBA" id="ARBA00022827"/>
    </source>
</evidence>
<dbReference type="InterPro" id="IPR016169">
    <property type="entry name" value="FAD-bd_PCMH_sub2"/>
</dbReference>
<evidence type="ECO:0000313" key="9">
    <source>
        <dbReference type="Proteomes" id="UP000054926"/>
    </source>
</evidence>
<dbReference type="AlphaFoldDB" id="A0A0W0ZK54"/>
<proteinExistence type="inferred from homology"/>
<evidence type="ECO:0000256" key="1">
    <source>
        <dbReference type="ARBA" id="ARBA00001974"/>
    </source>
</evidence>
<dbReference type="InterPro" id="IPR012951">
    <property type="entry name" value="BBE"/>
</dbReference>
<evidence type="ECO:0000259" key="7">
    <source>
        <dbReference type="PROSITE" id="PS51387"/>
    </source>
</evidence>
<keyword evidence="4" id="KW-0274">FAD</keyword>
<evidence type="ECO:0000256" key="2">
    <source>
        <dbReference type="ARBA" id="ARBA00005466"/>
    </source>
</evidence>
<dbReference type="InterPro" id="IPR036318">
    <property type="entry name" value="FAD-bd_PCMH-like_sf"/>
</dbReference>
<gene>
    <name evidence="8" type="ORF">Lste_2504</name>
</gene>
<dbReference type="STRING" id="947033.Lste_2504"/>
<dbReference type="Pfam" id="PF01565">
    <property type="entry name" value="FAD_binding_4"/>
    <property type="match status" value="1"/>
</dbReference>
<accession>A0A0W0ZK54</accession>
<sequence length="576" mass="63562">MKLWMILYSLFMSSLCHGTSTYCSPKQPCWPTQAQWDTLNKAVNGHLQQGHSPLSPCIKNTDNSACKEVLNKLKNPFFIESQPGATQSNGWVDAWQSAVSPYVVAAENAQEIAAAVNFARTHRIKLVVKGTGHDYLGRSNAANSLLIWTHNMRQVTLHEHFVPQGCPATQTPKPAVTVAAGTRWIEAYKEVTTNNGRYVQGGGCATVGAAGGFIQGGGFGSFSKKFGTGAAGVLEAEIITADGAIRTANACQNQDLFWALKGGGGGTYGVVSKITLQTHELPNTFGKVKGAITAKSDAAYEQLIHYFINFYRANLNNEHWGEQVSLTPENKMNFSLVFEGLSKTEVDKLWQPFLDWLAKKPEQYQFALHSTTRPARHYWDLDYLLANAPDAIAVNKESPTEFWWASNQAEVSMYINYYLSMYLPFNLFAKENTVQFAKTLFKASRITAIALHFNKGLSGASPDAVTRQKNTAMSSEVLDAAALVIISGGQQDAYAHIAGHKPDFIKAKKAIHQANEAMKLLQALSPHSGTYPNEADYFIKNWQSALWGNNYPRLLQIKHQYDPHNVFTCHHCVGSE</sequence>
<dbReference type="InterPro" id="IPR016166">
    <property type="entry name" value="FAD-bd_PCMH"/>
</dbReference>